<keyword evidence="1" id="KW-0560">Oxidoreductase</keyword>
<protein>
    <recommendedName>
        <fullName evidence="3">NAD-dependent epimerase/dehydratase domain-containing protein</fullName>
    </recommendedName>
</protein>
<evidence type="ECO:0000259" key="3">
    <source>
        <dbReference type="Pfam" id="PF01370"/>
    </source>
</evidence>
<accession>A0AAD6C991</accession>
<dbReference type="Gene3D" id="3.40.50.720">
    <property type="entry name" value="NAD(P)-binding Rossmann-like Domain"/>
    <property type="match status" value="1"/>
</dbReference>
<dbReference type="GeneID" id="81598293"/>
<comment type="caution">
    <text evidence="4">The sequence shown here is derived from an EMBL/GenBank/DDBJ whole genome shotgun (WGS) entry which is preliminary data.</text>
</comment>
<dbReference type="AlphaFoldDB" id="A0AAD6C991"/>
<dbReference type="PANTHER" id="PTHR10366">
    <property type="entry name" value="NAD DEPENDENT EPIMERASE/DEHYDRATASE"/>
    <property type="match status" value="1"/>
</dbReference>
<name>A0AAD6C991_9EURO</name>
<comment type="similarity">
    <text evidence="2">Belongs to the NAD(P)-dependent epimerase/dehydratase family. Dihydroflavonol-4-reductase subfamily.</text>
</comment>
<proteinExistence type="inferred from homology"/>
<reference evidence="4" key="2">
    <citation type="journal article" date="2023" name="IMA Fungus">
        <title>Comparative genomic study of the Penicillium genus elucidates a diverse pangenome and 15 lateral gene transfer events.</title>
        <authorList>
            <person name="Petersen C."/>
            <person name="Sorensen T."/>
            <person name="Nielsen M.R."/>
            <person name="Sondergaard T.E."/>
            <person name="Sorensen J.L."/>
            <person name="Fitzpatrick D.A."/>
            <person name="Frisvad J.C."/>
            <person name="Nielsen K.L."/>
        </authorList>
    </citation>
    <scope>NUCLEOTIDE SEQUENCE</scope>
    <source>
        <strain evidence="4">IBT 16125</strain>
    </source>
</reference>
<feature type="domain" description="NAD-dependent epimerase/dehydratase" evidence="3">
    <location>
        <begin position="6"/>
        <end position="253"/>
    </location>
</feature>
<dbReference type="Proteomes" id="UP001213681">
    <property type="component" value="Unassembled WGS sequence"/>
</dbReference>
<evidence type="ECO:0000256" key="2">
    <source>
        <dbReference type="ARBA" id="ARBA00023445"/>
    </source>
</evidence>
<sequence length="339" mass="37674">MSASTILVTGVSGYIATHVAKSFISHGYRVRGTVRNQETAEKVRETFSQTPGCIEIVIVPDIAKKDAFNEAVRDVDGVVHTASPFFYKVSDFDKDMREPAVNGTLGLLKAVKSFNSKVKRVVITSSFVAMQDFSKGHRPGYIYTEKDWNPVDLDMAYKYPSLGYVASKTLAERAAWDFVRTERPNFTLATINPPMVYGPVAHTATLKSLNQSVLDIWQLMSGQAKKVPSTSVPLFVDVRDCAKAHVRAFESFNGGRFIPVSGSFSFKDICSILQEEFPEYADLVPNPGPPDASETFGIDNSLSKKELQMSFERSLRETIKDTARSLDQIAKRKVHPEKL</sequence>
<dbReference type="InterPro" id="IPR050425">
    <property type="entry name" value="NAD(P)_dehydrat-like"/>
</dbReference>
<evidence type="ECO:0000313" key="5">
    <source>
        <dbReference type="Proteomes" id="UP001213681"/>
    </source>
</evidence>
<organism evidence="4 5">
    <name type="scientific">Penicillium daleae</name>
    <dbReference type="NCBI Taxonomy" id="63821"/>
    <lineage>
        <taxon>Eukaryota</taxon>
        <taxon>Fungi</taxon>
        <taxon>Dikarya</taxon>
        <taxon>Ascomycota</taxon>
        <taxon>Pezizomycotina</taxon>
        <taxon>Eurotiomycetes</taxon>
        <taxon>Eurotiomycetidae</taxon>
        <taxon>Eurotiales</taxon>
        <taxon>Aspergillaceae</taxon>
        <taxon>Penicillium</taxon>
    </lineage>
</organism>
<keyword evidence="5" id="KW-1185">Reference proteome</keyword>
<dbReference type="RefSeq" id="XP_056766668.1">
    <property type="nucleotide sequence ID" value="XM_056908050.1"/>
</dbReference>
<reference evidence="4" key="1">
    <citation type="submission" date="2022-12" db="EMBL/GenBank/DDBJ databases">
        <authorList>
            <person name="Petersen C."/>
        </authorList>
    </citation>
    <scope>NUCLEOTIDE SEQUENCE</scope>
    <source>
        <strain evidence="4">IBT 16125</strain>
    </source>
</reference>
<dbReference type="EMBL" id="JAPVEA010000005">
    <property type="protein sequence ID" value="KAJ5453712.1"/>
    <property type="molecule type" value="Genomic_DNA"/>
</dbReference>
<dbReference type="PANTHER" id="PTHR10366:SF564">
    <property type="entry name" value="STEROL-4-ALPHA-CARBOXYLATE 3-DEHYDROGENASE, DECARBOXYLATING"/>
    <property type="match status" value="1"/>
</dbReference>
<dbReference type="SUPFAM" id="SSF51735">
    <property type="entry name" value="NAD(P)-binding Rossmann-fold domains"/>
    <property type="match status" value="1"/>
</dbReference>
<dbReference type="InterPro" id="IPR001509">
    <property type="entry name" value="Epimerase_deHydtase"/>
</dbReference>
<dbReference type="GO" id="GO:0016616">
    <property type="term" value="F:oxidoreductase activity, acting on the CH-OH group of donors, NAD or NADP as acceptor"/>
    <property type="evidence" value="ECO:0007669"/>
    <property type="project" value="TreeGrafter"/>
</dbReference>
<dbReference type="Pfam" id="PF01370">
    <property type="entry name" value="Epimerase"/>
    <property type="match status" value="1"/>
</dbReference>
<evidence type="ECO:0000313" key="4">
    <source>
        <dbReference type="EMBL" id="KAJ5453712.1"/>
    </source>
</evidence>
<evidence type="ECO:0000256" key="1">
    <source>
        <dbReference type="ARBA" id="ARBA00023002"/>
    </source>
</evidence>
<dbReference type="InterPro" id="IPR036291">
    <property type="entry name" value="NAD(P)-bd_dom_sf"/>
</dbReference>
<gene>
    <name evidence="4" type="ORF">N7458_004668</name>
</gene>
<dbReference type="CDD" id="cd05227">
    <property type="entry name" value="AR_SDR_e"/>
    <property type="match status" value="1"/>
</dbReference>
<dbReference type="FunFam" id="3.40.50.720:FF:000191">
    <property type="entry name" value="Methylglyoxal reductase (NADPH-dependent)"/>
    <property type="match status" value="1"/>
</dbReference>